<reference evidence="5" key="2">
    <citation type="journal article" date="2024" name="Environ. Microbiol.">
        <title>Genome analysis and description of Tunturibacter gen. nov. expands the diversity of Terriglobia in tundra soils.</title>
        <authorList>
            <person name="Messyasz A."/>
            <person name="Mannisto M.K."/>
            <person name="Kerkhof L.J."/>
            <person name="Haggblom M.M."/>
        </authorList>
    </citation>
    <scope>NUCLEOTIDE SEQUENCE</scope>
    <source>
        <strain evidence="5">M8UP23</strain>
    </source>
</reference>
<dbReference type="KEGG" id="temp:RBB75_20800"/>
<evidence type="ECO:0000256" key="3">
    <source>
        <dbReference type="ARBA" id="ARBA00023172"/>
    </source>
</evidence>
<feature type="domain" description="Tyr recombinase" evidence="4">
    <location>
        <begin position="100"/>
        <end position="298"/>
    </location>
</feature>
<dbReference type="EMBL" id="CP132933">
    <property type="protein sequence ID" value="XCB28875.1"/>
    <property type="molecule type" value="Genomic_DNA"/>
</dbReference>
<dbReference type="GO" id="GO:0006310">
    <property type="term" value="P:DNA recombination"/>
    <property type="evidence" value="ECO:0007669"/>
    <property type="project" value="UniProtKB-KW"/>
</dbReference>
<comment type="similarity">
    <text evidence="1">Belongs to the 'phage' integrase family.</text>
</comment>
<dbReference type="RefSeq" id="WP_353070534.1">
    <property type="nucleotide sequence ID" value="NZ_CP132933.1"/>
</dbReference>
<dbReference type="SUPFAM" id="SSF56349">
    <property type="entry name" value="DNA breaking-rejoining enzymes"/>
    <property type="match status" value="1"/>
</dbReference>
<organism evidence="5">
    <name type="scientific">Tunturiibacter empetritectus</name>
    <dbReference type="NCBI Taxonomy" id="3069691"/>
    <lineage>
        <taxon>Bacteria</taxon>
        <taxon>Pseudomonadati</taxon>
        <taxon>Acidobacteriota</taxon>
        <taxon>Terriglobia</taxon>
        <taxon>Terriglobales</taxon>
        <taxon>Acidobacteriaceae</taxon>
        <taxon>Tunturiibacter</taxon>
    </lineage>
</organism>
<dbReference type="GO" id="GO:0003677">
    <property type="term" value="F:DNA binding"/>
    <property type="evidence" value="ECO:0007669"/>
    <property type="project" value="UniProtKB-KW"/>
</dbReference>
<dbReference type="Pfam" id="PF00589">
    <property type="entry name" value="Phage_integrase"/>
    <property type="match status" value="1"/>
</dbReference>
<keyword evidence="2" id="KW-0238">DNA-binding</keyword>
<evidence type="ECO:0000256" key="1">
    <source>
        <dbReference type="ARBA" id="ARBA00008857"/>
    </source>
</evidence>
<dbReference type="PANTHER" id="PTHR30349">
    <property type="entry name" value="PHAGE INTEGRASE-RELATED"/>
    <property type="match status" value="1"/>
</dbReference>
<dbReference type="GO" id="GO:0015074">
    <property type="term" value="P:DNA integration"/>
    <property type="evidence" value="ECO:0007669"/>
    <property type="project" value="InterPro"/>
</dbReference>
<evidence type="ECO:0000313" key="5">
    <source>
        <dbReference type="EMBL" id="XCB28875.1"/>
    </source>
</evidence>
<reference evidence="5" key="1">
    <citation type="submission" date="2023-08" db="EMBL/GenBank/DDBJ databases">
        <authorList>
            <person name="Messyasz A."/>
            <person name="Mannisto M.K."/>
            <person name="Kerkhof L.J."/>
            <person name="Haggblom M."/>
        </authorList>
    </citation>
    <scope>NUCLEOTIDE SEQUENCE</scope>
    <source>
        <strain evidence="5">M8UP23</strain>
        <plasmid evidence="5">unnamed1</plasmid>
    </source>
</reference>
<evidence type="ECO:0000259" key="4">
    <source>
        <dbReference type="PROSITE" id="PS51898"/>
    </source>
</evidence>
<dbReference type="InterPro" id="IPR011010">
    <property type="entry name" value="DNA_brk_join_enz"/>
</dbReference>
<name>A0AAU7ZJ21_9BACT</name>
<dbReference type="PROSITE" id="PS51898">
    <property type="entry name" value="TYR_RECOMBINASE"/>
    <property type="match status" value="1"/>
</dbReference>
<geneLocation type="plasmid" evidence="5">
    <name>unnamed1</name>
</geneLocation>
<keyword evidence="3" id="KW-0233">DNA recombination</keyword>
<dbReference type="Gene3D" id="1.10.443.10">
    <property type="entry name" value="Intergrase catalytic core"/>
    <property type="match status" value="1"/>
</dbReference>
<dbReference type="InterPro" id="IPR013762">
    <property type="entry name" value="Integrase-like_cat_sf"/>
</dbReference>
<dbReference type="PANTHER" id="PTHR30349:SF41">
    <property type="entry name" value="INTEGRASE_RECOMBINASE PROTEIN MJ0367-RELATED"/>
    <property type="match status" value="1"/>
</dbReference>
<dbReference type="InterPro" id="IPR002104">
    <property type="entry name" value="Integrase_catalytic"/>
</dbReference>
<gene>
    <name evidence="5" type="ORF">RBB75_20800</name>
</gene>
<sequence length="308" mass="35520">MRDLRRNLREYIDLRHALGFRLRKHERRLSEFITFLEARRTDHVTTKLAIAWAMESSKGHKHSCFERLSFIRSFATYVSSMDAQTEIPPTGTMRRPAIALRPYIYTREEIGRLMAAARKLFSPHKLRCHTYYHLIGLLATTGMRSGEAVRLANSDVDLAEGLITIRESKFGKSRVVPLHSTTVKSLVAYKARRDAFLNKVEAPRFFISESRGPISSPHESFREIRRVAGLEKTRNGIPPRMHDLRHTFAVQTLLAWYRNGADVERNLPILSTFLGHSHIANTYWYLTSTPELLGAACERLETRWGRSQ</sequence>
<protein>
    <submittedName>
        <fullName evidence="5">Tyrosine-type recombinase/integrase</fullName>
    </submittedName>
</protein>
<proteinExistence type="inferred from homology"/>
<dbReference type="CDD" id="cd00797">
    <property type="entry name" value="INT_RitB_C_like"/>
    <property type="match status" value="1"/>
</dbReference>
<dbReference type="InterPro" id="IPR050090">
    <property type="entry name" value="Tyrosine_recombinase_XerCD"/>
</dbReference>
<accession>A0AAU7ZJ21</accession>
<evidence type="ECO:0000256" key="2">
    <source>
        <dbReference type="ARBA" id="ARBA00023125"/>
    </source>
</evidence>
<keyword evidence="5" id="KW-0614">Plasmid</keyword>
<dbReference type="AlphaFoldDB" id="A0AAU7ZJ21"/>